<organism evidence="1 2">
    <name type="scientific">Racocetra fulgida</name>
    <dbReference type="NCBI Taxonomy" id="60492"/>
    <lineage>
        <taxon>Eukaryota</taxon>
        <taxon>Fungi</taxon>
        <taxon>Fungi incertae sedis</taxon>
        <taxon>Mucoromycota</taxon>
        <taxon>Glomeromycotina</taxon>
        <taxon>Glomeromycetes</taxon>
        <taxon>Diversisporales</taxon>
        <taxon>Gigasporaceae</taxon>
        <taxon>Racocetra</taxon>
    </lineage>
</organism>
<gene>
    <name evidence="1" type="ORF">RFULGI_LOCUS17019</name>
</gene>
<comment type="caution">
    <text evidence="1">The sequence shown here is derived from an EMBL/GenBank/DDBJ whole genome shotgun (WGS) entry which is preliminary data.</text>
</comment>
<reference evidence="1" key="1">
    <citation type="submission" date="2021-06" db="EMBL/GenBank/DDBJ databases">
        <authorList>
            <person name="Kallberg Y."/>
            <person name="Tangrot J."/>
            <person name="Rosling A."/>
        </authorList>
    </citation>
    <scope>NUCLEOTIDE SEQUENCE</scope>
    <source>
        <strain evidence="1">IN212</strain>
    </source>
</reference>
<accession>A0A9N9JST3</accession>
<feature type="non-terminal residue" evidence="1">
    <location>
        <position position="1"/>
    </location>
</feature>
<keyword evidence="2" id="KW-1185">Reference proteome</keyword>
<proteinExistence type="predicted"/>
<evidence type="ECO:0000313" key="2">
    <source>
        <dbReference type="Proteomes" id="UP000789396"/>
    </source>
</evidence>
<dbReference type="Proteomes" id="UP000789396">
    <property type="component" value="Unassembled WGS sequence"/>
</dbReference>
<dbReference type="EMBL" id="CAJVPZ010064083">
    <property type="protein sequence ID" value="CAG8793926.1"/>
    <property type="molecule type" value="Genomic_DNA"/>
</dbReference>
<sequence>MTKSNKTSTPEYLEWEAKLTDLLTIISDKHHPWQYIDSSQDSIIKISKFSEEKDAKCPICKDVYTHLGMWGDWS</sequence>
<evidence type="ECO:0000313" key="1">
    <source>
        <dbReference type="EMBL" id="CAG8793926.1"/>
    </source>
</evidence>
<protein>
    <submittedName>
        <fullName evidence="1">5821_t:CDS:1</fullName>
    </submittedName>
</protein>
<name>A0A9N9JST3_9GLOM</name>
<dbReference type="AlphaFoldDB" id="A0A9N9JST3"/>